<organism evidence="2 3">
    <name type="scientific">Streptomyces badius</name>
    <dbReference type="NCBI Taxonomy" id="1941"/>
    <lineage>
        <taxon>Bacteria</taxon>
        <taxon>Bacillati</taxon>
        <taxon>Actinomycetota</taxon>
        <taxon>Actinomycetes</taxon>
        <taxon>Kitasatosporales</taxon>
        <taxon>Streptomycetaceae</taxon>
        <taxon>Streptomyces</taxon>
    </lineage>
</organism>
<comment type="caution">
    <text evidence="2">The sequence shown here is derived from an EMBL/GenBank/DDBJ whole genome shotgun (WGS) entry which is preliminary data.</text>
</comment>
<dbReference type="EMBL" id="BMSZ01000002">
    <property type="protein sequence ID" value="GGS36921.1"/>
    <property type="molecule type" value="Genomic_DNA"/>
</dbReference>
<evidence type="ECO:0000313" key="2">
    <source>
        <dbReference type="EMBL" id="GGS36921.1"/>
    </source>
</evidence>
<name>A0ABQ2SUB2_STRBA</name>
<dbReference type="Proteomes" id="UP000659767">
    <property type="component" value="Unassembled WGS sequence"/>
</dbReference>
<feature type="region of interest" description="Disordered" evidence="1">
    <location>
        <begin position="1"/>
        <end position="73"/>
    </location>
</feature>
<reference evidence="3" key="1">
    <citation type="journal article" date="2019" name="Int. J. Syst. Evol. Microbiol.">
        <title>The Global Catalogue of Microorganisms (GCM) 10K type strain sequencing project: providing services to taxonomists for standard genome sequencing and annotation.</title>
        <authorList>
            <consortium name="The Broad Institute Genomics Platform"/>
            <consortium name="The Broad Institute Genome Sequencing Center for Infectious Disease"/>
            <person name="Wu L."/>
            <person name="Ma J."/>
        </authorList>
    </citation>
    <scope>NUCLEOTIDE SEQUENCE [LARGE SCALE GENOMIC DNA]</scope>
    <source>
        <strain evidence="3">JCM 4350</strain>
    </source>
</reference>
<sequence length="73" mass="7771">MSVQLWTPGTRTRSSVTSPFVPPSSPPEQPAETATASPMSAADRARRNAPLLDPFIPHPFGLKTPLSDARTDG</sequence>
<proteinExistence type="predicted"/>
<accession>A0ABQ2SUB2</accession>
<gene>
    <name evidence="2" type="ORF">GCM10010253_08000</name>
</gene>
<protein>
    <submittedName>
        <fullName evidence="2">Uncharacterized protein</fullName>
    </submittedName>
</protein>
<keyword evidence="3" id="KW-1185">Reference proteome</keyword>
<feature type="compositionally biased region" description="Pro residues" evidence="1">
    <location>
        <begin position="20"/>
        <end position="29"/>
    </location>
</feature>
<evidence type="ECO:0000313" key="3">
    <source>
        <dbReference type="Proteomes" id="UP000659767"/>
    </source>
</evidence>
<feature type="compositionally biased region" description="Polar residues" evidence="1">
    <location>
        <begin position="1"/>
        <end position="13"/>
    </location>
</feature>
<evidence type="ECO:0000256" key="1">
    <source>
        <dbReference type="SAM" id="MobiDB-lite"/>
    </source>
</evidence>